<evidence type="ECO:0000313" key="2">
    <source>
        <dbReference type="Proteomes" id="UP000095287"/>
    </source>
</evidence>
<dbReference type="AlphaFoldDB" id="A0A1I7XX32"/>
<sequence length="180" mass="19877">MQTILPNCLHSGPDNATRSTIRKSFLTLSTALRVNGFPWRCTFYRSTAAPKQRKPRGHVLRDGPQIGRRRQSAAHQSPRNLSLANFDVAKARPGTFRATCLREFVLVVGNARSQGRHTGVLRFTANLCSSAKNNDSLWGARKSRRPEQTRRTNPFGQHPREGAPRASTLVSGGEGFNALG</sequence>
<feature type="region of interest" description="Disordered" evidence="1">
    <location>
        <begin position="134"/>
        <end position="180"/>
    </location>
</feature>
<reference evidence="3" key="1">
    <citation type="submission" date="2016-11" db="UniProtKB">
        <authorList>
            <consortium name="WormBaseParasite"/>
        </authorList>
    </citation>
    <scope>IDENTIFICATION</scope>
</reference>
<proteinExistence type="predicted"/>
<keyword evidence="2" id="KW-1185">Reference proteome</keyword>
<dbReference type="WBParaSite" id="L893_g10347.t1">
    <property type="protein sequence ID" value="L893_g10347.t1"/>
    <property type="gene ID" value="L893_g10347"/>
</dbReference>
<dbReference type="Proteomes" id="UP000095287">
    <property type="component" value="Unplaced"/>
</dbReference>
<name>A0A1I7XX32_9BILA</name>
<feature type="region of interest" description="Disordered" evidence="1">
    <location>
        <begin position="48"/>
        <end position="79"/>
    </location>
</feature>
<evidence type="ECO:0000313" key="3">
    <source>
        <dbReference type="WBParaSite" id="L893_g10347.t1"/>
    </source>
</evidence>
<organism evidence="2 3">
    <name type="scientific">Steinernema glaseri</name>
    <dbReference type="NCBI Taxonomy" id="37863"/>
    <lineage>
        <taxon>Eukaryota</taxon>
        <taxon>Metazoa</taxon>
        <taxon>Ecdysozoa</taxon>
        <taxon>Nematoda</taxon>
        <taxon>Chromadorea</taxon>
        <taxon>Rhabditida</taxon>
        <taxon>Tylenchina</taxon>
        <taxon>Panagrolaimomorpha</taxon>
        <taxon>Strongyloidoidea</taxon>
        <taxon>Steinernematidae</taxon>
        <taxon>Steinernema</taxon>
    </lineage>
</organism>
<protein>
    <submittedName>
        <fullName evidence="3">Uncharacterized protein</fullName>
    </submittedName>
</protein>
<evidence type="ECO:0000256" key="1">
    <source>
        <dbReference type="SAM" id="MobiDB-lite"/>
    </source>
</evidence>
<accession>A0A1I7XX32</accession>